<dbReference type="SUPFAM" id="SSF53098">
    <property type="entry name" value="Ribonuclease H-like"/>
    <property type="match status" value="1"/>
</dbReference>
<dbReference type="AlphaFoldDB" id="A0A4C1ZPR0"/>
<dbReference type="GO" id="GO:0003676">
    <property type="term" value="F:nucleic acid binding"/>
    <property type="evidence" value="ECO:0007669"/>
    <property type="project" value="InterPro"/>
</dbReference>
<dbReference type="OrthoDB" id="411823at2759"/>
<gene>
    <name evidence="1" type="ORF">EVAR_71129_1</name>
</gene>
<proteinExistence type="predicted"/>
<keyword evidence="2" id="KW-1185">Reference proteome</keyword>
<sequence>MIALQRVIRRVNNGKDGLVNILSDFRSSLEVLTGPKTFHPLAHEARRDITEIVAECSVVHLLSVRAHVEITGNERANELARHDTLTKKTAADYDKFLLSHAKRVIERRAWKNGKNDTPRKAWVKSPNASFLRWNMRTGFLNSLK</sequence>
<protein>
    <submittedName>
        <fullName evidence="1">Uncharacterized protein</fullName>
    </submittedName>
</protein>
<dbReference type="Proteomes" id="UP000299102">
    <property type="component" value="Unassembled WGS sequence"/>
</dbReference>
<dbReference type="InterPro" id="IPR012337">
    <property type="entry name" value="RNaseH-like_sf"/>
</dbReference>
<name>A0A4C1ZPR0_EUMVA</name>
<organism evidence="1 2">
    <name type="scientific">Eumeta variegata</name>
    <name type="common">Bagworm moth</name>
    <name type="synonym">Eumeta japonica</name>
    <dbReference type="NCBI Taxonomy" id="151549"/>
    <lineage>
        <taxon>Eukaryota</taxon>
        <taxon>Metazoa</taxon>
        <taxon>Ecdysozoa</taxon>
        <taxon>Arthropoda</taxon>
        <taxon>Hexapoda</taxon>
        <taxon>Insecta</taxon>
        <taxon>Pterygota</taxon>
        <taxon>Neoptera</taxon>
        <taxon>Endopterygota</taxon>
        <taxon>Lepidoptera</taxon>
        <taxon>Glossata</taxon>
        <taxon>Ditrysia</taxon>
        <taxon>Tineoidea</taxon>
        <taxon>Psychidae</taxon>
        <taxon>Oiketicinae</taxon>
        <taxon>Eumeta</taxon>
    </lineage>
</organism>
<dbReference type="EMBL" id="BGZK01001985">
    <property type="protein sequence ID" value="GBP89243.1"/>
    <property type="molecule type" value="Genomic_DNA"/>
</dbReference>
<comment type="caution">
    <text evidence="1">The sequence shown here is derived from an EMBL/GenBank/DDBJ whole genome shotgun (WGS) entry which is preliminary data.</text>
</comment>
<reference evidence="1 2" key="1">
    <citation type="journal article" date="2019" name="Commun. Biol.">
        <title>The bagworm genome reveals a unique fibroin gene that provides high tensile strength.</title>
        <authorList>
            <person name="Kono N."/>
            <person name="Nakamura H."/>
            <person name="Ohtoshi R."/>
            <person name="Tomita M."/>
            <person name="Numata K."/>
            <person name="Arakawa K."/>
        </authorList>
    </citation>
    <scope>NUCLEOTIDE SEQUENCE [LARGE SCALE GENOMIC DNA]</scope>
</reference>
<evidence type="ECO:0000313" key="1">
    <source>
        <dbReference type="EMBL" id="GBP89243.1"/>
    </source>
</evidence>
<accession>A0A4C1ZPR0</accession>
<dbReference type="InterPro" id="IPR036397">
    <property type="entry name" value="RNaseH_sf"/>
</dbReference>
<dbReference type="Gene3D" id="3.30.420.10">
    <property type="entry name" value="Ribonuclease H-like superfamily/Ribonuclease H"/>
    <property type="match status" value="1"/>
</dbReference>
<evidence type="ECO:0000313" key="2">
    <source>
        <dbReference type="Proteomes" id="UP000299102"/>
    </source>
</evidence>